<keyword evidence="2" id="KW-0813">Transport</keyword>
<feature type="domain" description="ABC transmembrane type-1" evidence="8">
    <location>
        <begin position="43"/>
        <end position="259"/>
    </location>
</feature>
<feature type="transmembrane region" description="Helical" evidence="7">
    <location>
        <begin position="238"/>
        <end position="263"/>
    </location>
</feature>
<keyword evidence="6 7" id="KW-0472">Membrane</keyword>
<dbReference type="EMBL" id="WSSB01000007">
    <property type="protein sequence ID" value="MXR37098.1"/>
    <property type="molecule type" value="Genomic_DNA"/>
</dbReference>
<dbReference type="InterPro" id="IPR000515">
    <property type="entry name" value="MetI-like"/>
</dbReference>
<protein>
    <submittedName>
        <fullName evidence="9">ABC transporter permease subunit</fullName>
    </submittedName>
</protein>
<dbReference type="Gene3D" id="1.10.3720.10">
    <property type="entry name" value="MetI-like"/>
    <property type="match status" value="2"/>
</dbReference>
<dbReference type="PANTHER" id="PTHR30183">
    <property type="entry name" value="MOLYBDENUM TRANSPORT SYSTEM PERMEASE PROTEIN MODB"/>
    <property type="match status" value="1"/>
</dbReference>
<organism evidence="9 10">
    <name type="scientific">Craterilacuibacter sinensis</name>
    <dbReference type="NCBI Taxonomy" id="2686017"/>
    <lineage>
        <taxon>Bacteria</taxon>
        <taxon>Pseudomonadati</taxon>
        <taxon>Pseudomonadota</taxon>
        <taxon>Betaproteobacteria</taxon>
        <taxon>Neisseriales</taxon>
        <taxon>Neisseriaceae</taxon>
        <taxon>Craterilacuibacter</taxon>
    </lineage>
</organism>
<reference evidence="9 10" key="1">
    <citation type="submission" date="2019-12" db="EMBL/GenBank/DDBJ databases">
        <title>Neisseriaceae gen. nov. sp. Genome sequencing and assembly.</title>
        <authorList>
            <person name="Liu Z."/>
            <person name="Li A."/>
        </authorList>
    </citation>
    <scope>NUCLEOTIDE SEQUENCE [LARGE SCALE GENOMIC DNA]</scope>
    <source>
        <strain evidence="9 10">B2N2-7</strain>
    </source>
</reference>
<comment type="caution">
    <text evidence="9">The sequence shown here is derived from an EMBL/GenBank/DDBJ whole genome shotgun (WGS) entry which is preliminary data.</text>
</comment>
<dbReference type="AlphaFoldDB" id="A0A845BPJ8"/>
<evidence type="ECO:0000259" key="8">
    <source>
        <dbReference type="PROSITE" id="PS50928"/>
    </source>
</evidence>
<sequence length="533" mass="57372">MPVLTLILVGLLFALPLLAALLAALWPALSGAALSALITDPQFASALCATLISALLGSAAALGGALLIARSLYHSRLWLRLSALFSPMLALPHAAFAIGLVFLIAPGGMLVRLFAAIAGFPVDAPDWVTVNDPLGLALALALCLKEMPFLLWNIALFLARRELAHQTQVAASLGYAPKHIWRWIILPQLLPRLAWPLCAVLAYSLTVIDMAIIAGPGTPPTLAVLLWQWLQEGDPARLAPAMAGSWLLALLSGALLMLFALLWRAWQASHRWPDGQRGQRTTGFGGRLLAISLLAIYGAVILLTLLWSFAGLWLFPEPWPQSLTLAAWQDGGDTLAAHLFSTLALALLSGSAALLLALLWLEYGTEHPAVGSLLLAPLILPQVLLVAGLYRLALPWQLEGSVFSVAWAQLFWVFPYMVIVLAPAYRRFDARYLMLARALGHTRLKACWRVKWPMLARPIAAAAAVGVAVSIAQYLPTLYLGAGRITTLTTEAVALSSGGNRRVMAAYALLTTLLPLIAFMLARTLPDDEKHSV</sequence>
<dbReference type="RefSeq" id="WP_160796495.1">
    <property type="nucleotide sequence ID" value="NZ_WSSB01000007.1"/>
</dbReference>
<gene>
    <name evidence="9" type="ORF">GQF02_08950</name>
</gene>
<evidence type="ECO:0000256" key="7">
    <source>
        <dbReference type="SAM" id="Phobius"/>
    </source>
</evidence>
<name>A0A845BPJ8_9NEIS</name>
<evidence type="ECO:0000256" key="2">
    <source>
        <dbReference type="ARBA" id="ARBA00022448"/>
    </source>
</evidence>
<dbReference type="PROSITE" id="PS50928">
    <property type="entry name" value="ABC_TM1"/>
    <property type="match status" value="2"/>
</dbReference>
<dbReference type="Proteomes" id="UP000467214">
    <property type="component" value="Unassembled WGS sequence"/>
</dbReference>
<feature type="transmembrane region" description="Helical" evidence="7">
    <location>
        <begin position="193"/>
        <end position="218"/>
    </location>
</feature>
<feature type="transmembrane region" description="Helical" evidence="7">
    <location>
        <begin position="373"/>
        <end position="393"/>
    </location>
</feature>
<feature type="transmembrane region" description="Helical" evidence="7">
    <location>
        <begin position="459"/>
        <end position="482"/>
    </location>
</feature>
<evidence type="ECO:0000256" key="3">
    <source>
        <dbReference type="ARBA" id="ARBA00022475"/>
    </source>
</evidence>
<evidence type="ECO:0000256" key="6">
    <source>
        <dbReference type="ARBA" id="ARBA00023136"/>
    </source>
</evidence>
<evidence type="ECO:0000256" key="5">
    <source>
        <dbReference type="ARBA" id="ARBA00022989"/>
    </source>
</evidence>
<feature type="transmembrane region" description="Helical" evidence="7">
    <location>
        <begin position="94"/>
        <end position="122"/>
    </location>
</feature>
<feature type="transmembrane region" description="Helical" evidence="7">
    <location>
        <begin position="502"/>
        <end position="522"/>
    </location>
</feature>
<evidence type="ECO:0000313" key="10">
    <source>
        <dbReference type="Proteomes" id="UP000467214"/>
    </source>
</evidence>
<feature type="transmembrane region" description="Helical" evidence="7">
    <location>
        <begin position="134"/>
        <end position="158"/>
    </location>
</feature>
<keyword evidence="3" id="KW-1003">Cell membrane</keyword>
<keyword evidence="10" id="KW-1185">Reference proteome</keyword>
<feature type="transmembrane region" description="Helical" evidence="7">
    <location>
        <begin position="51"/>
        <end position="73"/>
    </location>
</feature>
<feature type="transmembrane region" description="Helical" evidence="7">
    <location>
        <begin position="335"/>
        <end position="361"/>
    </location>
</feature>
<keyword evidence="5 7" id="KW-1133">Transmembrane helix</keyword>
<feature type="transmembrane region" description="Helical" evidence="7">
    <location>
        <begin position="284"/>
        <end position="315"/>
    </location>
</feature>
<keyword evidence="4 7" id="KW-0812">Transmembrane</keyword>
<dbReference type="InterPro" id="IPR035906">
    <property type="entry name" value="MetI-like_sf"/>
</dbReference>
<accession>A0A845BPJ8</accession>
<dbReference type="SUPFAM" id="SSF161098">
    <property type="entry name" value="MetI-like"/>
    <property type="match status" value="2"/>
</dbReference>
<evidence type="ECO:0000256" key="1">
    <source>
        <dbReference type="ARBA" id="ARBA00004651"/>
    </source>
</evidence>
<dbReference type="GO" id="GO:0055085">
    <property type="term" value="P:transmembrane transport"/>
    <property type="evidence" value="ECO:0007669"/>
    <property type="project" value="InterPro"/>
</dbReference>
<proteinExistence type="predicted"/>
<comment type="subcellular location">
    <subcellularLocation>
        <location evidence="1">Cell membrane</location>
        <topology evidence="1">Multi-pass membrane protein</topology>
    </subcellularLocation>
</comment>
<dbReference type="PANTHER" id="PTHR30183:SF6">
    <property type="entry name" value="INNER MEMBRANE ABC TRANSPORTER PERMEASE PROTEIN YNJC"/>
    <property type="match status" value="1"/>
</dbReference>
<feature type="domain" description="ABC transmembrane type-1" evidence="8">
    <location>
        <begin position="339"/>
        <end position="522"/>
    </location>
</feature>
<feature type="transmembrane region" description="Helical" evidence="7">
    <location>
        <begin position="405"/>
        <end position="425"/>
    </location>
</feature>
<dbReference type="GO" id="GO:0005886">
    <property type="term" value="C:plasma membrane"/>
    <property type="evidence" value="ECO:0007669"/>
    <property type="project" value="UniProtKB-SubCell"/>
</dbReference>
<evidence type="ECO:0000256" key="4">
    <source>
        <dbReference type="ARBA" id="ARBA00022692"/>
    </source>
</evidence>
<dbReference type="CDD" id="cd06261">
    <property type="entry name" value="TM_PBP2"/>
    <property type="match status" value="1"/>
</dbReference>
<evidence type="ECO:0000313" key="9">
    <source>
        <dbReference type="EMBL" id="MXR37098.1"/>
    </source>
</evidence>